<comment type="catalytic activity">
    <reaction evidence="35">
        <text>(2E)-octenoyl-[ACP] + NADPH + H(+) = octanoyl-[ACP] + NADP(+)</text>
        <dbReference type="Rhea" id="RHEA:41848"/>
        <dbReference type="Rhea" id="RHEA-COMP:9635"/>
        <dbReference type="Rhea" id="RHEA-COMP:9636"/>
        <dbReference type="ChEBI" id="CHEBI:15378"/>
        <dbReference type="ChEBI" id="CHEBI:57783"/>
        <dbReference type="ChEBI" id="CHEBI:58349"/>
        <dbReference type="ChEBI" id="CHEBI:78462"/>
        <dbReference type="ChEBI" id="CHEBI:78463"/>
    </reaction>
    <physiologicalReaction direction="left-to-right" evidence="35">
        <dbReference type="Rhea" id="RHEA:41849"/>
    </physiologicalReaction>
</comment>
<dbReference type="Gene3D" id="3.90.180.10">
    <property type="entry name" value="Medium-chain alcohol dehydrogenases, catalytic domain"/>
    <property type="match status" value="1"/>
</dbReference>
<dbReference type="InterPro" id="IPR016039">
    <property type="entry name" value="Thiolase-like"/>
</dbReference>
<keyword evidence="9" id="KW-0511">Multifunctional enzyme</keyword>
<comment type="catalytic activity">
    <reaction evidence="12">
        <text>(3R)-hydroxydodecanoyl-[ACP] = (2E)-dodecenoyl-[ACP] + H2O</text>
        <dbReference type="Rhea" id="RHEA:41876"/>
        <dbReference type="Rhea" id="RHEA-COMP:9642"/>
        <dbReference type="Rhea" id="RHEA-COMP:9643"/>
        <dbReference type="ChEBI" id="CHEBI:15377"/>
        <dbReference type="ChEBI" id="CHEBI:78470"/>
        <dbReference type="ChEBI" id="CHEBI:78472"/>
    </reaction>
    <physiologicalReaction direction="left-to-right" evidence="12">
        <dbReference type="Rhea" id="RHEA:41877"/>
    </physiologicalReaction>
</comment>
<evidence type="ECO:0000256" key="48">
    <source>
        <dbReference type="ARBA" id="ARBA00049449"/>
    </source>
</evidence>
<dbReference type="EMBL" id="CWJL01000001">
    <property type="protein sequence ID" value="CRY63482.1"/>
    <property type="molecule type" value="Genomic_DNA"/>
</dbReference>
<evidence type="ECO:0000259" key="53">
    <source>
        <dbReference type="PROSITE" id="PS50075"/>
    </source>
</evidence>
<dbReference type="SMART" id="SM00826">
    <property type="entry name" value="PKS_DH"/>
    <property type="match status" value="1"/>
</dbReference>
<comment type="catalytic activity">
    <reaction evidence="23">
        <text>a (3R)-hydroxyacyl-[ACP] + NADP(+) = a 3-oxoacyl-[ACP] + NADPH + H(+)</text>
        <dbReference type="Rhea" id="RHEA:17397"/>
        <dbReference type="Rhea" id="RHEA-COMP:9916"/>
        <dbReference type="Rhea" id="RHEA-COMP:9945"/>
        <dbReference type="ChEBI" id="CHEBI:15378"/>
        <dbReference type="ChEBI" id="CHEBI:57783"/>
        <dbReference type="ChEBI" id="CHEBI:58349"/>
        <dbReference type="ChEBI" id="CHEBI:78776"/>
        <dbReference type="ChEBI" id="CHEBI:78827"/>
        <dbReference type="EC" id="1.1.1.100"/>
    </reaction>
    <physiologicalReaction direction="right-to-left" evidence="23">
        <dbReference type="Rhea" id="RHEA:17399"/>
    </physiologicalReaction>
</comment>
<evidence type="ECO:0000256" key="3">
    <source>
        <dbReference type="ARBA" id="ARBA00022450"/>
    </source>
</evidence>
<dbReference type="FunFam" id="3.40.366.10:FF:000002">
    <property type="entry name" value="Probable polyketide synthase 2"/>
    <property type="match status" value="1"/>
</dbReference>
<accession>A0A0T9PXY8</accession>
<comment type="catalytic activity">
    <reaction evidence="31">
        <text>acetyl-[ACP] + malonyl-[ACP] + H(+) = 3-oxobutanoyl-[ACP] + holo-[ACP] + CO2</text>
        <dbReference type="Rhea" id="RHEA:41800"/>
        <dbReference type="Rhea" id="RHEA-COMP:9621"/>
        <dbReference type="Rhea" id="RHEA-COMP:9623"/>
        <dbReference type="Rhea" id="RHEA-COMP:9625"/>
        <dbReference type="Rhea" id="RHEA-COMP:9685"/>
        <dbReference type="ChEBI" id="CHEBI:15378"/>
        <dbReference type="ChEBI" id="CHEBI:16526"/>
        <dbReference type="ChEBI" id="CHEBI:64479"/>
        <dbReference type="ChEBI" id="CHEBI:78446"/>
        <dbReference type="ChEBI" id="CHEBI:78449"/>
        <dbReference type="ChEBI" id="CHEBI:78450"/>
    </reaction>
    <physiologicalReaction direction="left-to-right" evidence="31">
        <dbReference type="Rhea" id="RHEA:41801"/>
    </physiologicalReaction>
</comment>
<comment type="catalytic activity">
    <reaction evidence="18">
        <text>(3R)-hydroxyhexadecanoyl-[ACP] = (2E)-hexadecenoyl-[ACP] + H2O</text>
        <dbReference type="Rhea" id="RHEA:41908"/>
        <dbReference type="Rhea" id="RHEA-COMP:9650"/>
        <dbReference type="Rhea" id="RHEA-COMP:9651"/>
        <dbReference type="ChEBI" id="CHEBI:15377"/>
        <dbReference type="ChEBI" id="CHEBI:78480"/>
        <dbReference type="ChEBI" id="CHEBI:78481"/>
    </reaction>
    <physiologicalReaction direction="left-to-right" evidence="18">
        <dbReference type="Rhea" id="RHEA:41909"/>
    </physiologicalReaction>
</comment>
<evidence type="ECO:0000256" key="38">
    <source>
        <dbReference type="ARBA" id="ARBA00048650"/>
    </source>
</evidence>
<dbReference type="Pfam" id="PF21089">
    <property type="entry name" value="PKS_DH_N"/>
    <property type="match status" value="1"/>
</dbReference>
<comment type="catalytic activity">
    <reaction evidence="32">
        <text>hexadecanoyl-[ACP] + malonyl-[ACP] + H(+) = 3-oxooctadecanoyl-[ACP] + holo-[ACP] + CO2</text>
        <dbReference type="Rhea" id="RHEA:41916"/>
        <dbReference type="Rhea" id="RHEA-COMP:9623"/>
        <dbReference type="Rhea" id="RHEA-COMP:9652"/>
        <dbReference type="Rhea" id="RHEA-COMP:9653"/>
        <dbReference type="Rhea" id="RHEA-COMP:9685"/>
        <dbReference type="ChEBI" id="CHEBI:15378"/>
        <dbReference type="ChEBI" id="CHEBI:16526"/>
        <dbReference type="ChEBI" id="CHEBI:64479"/>
        <dbReference type="ChEBI" id="CHEBI:78449"/>
        <dbReference type="ChEBI" id="CHEBI:78483"/>
        <dbReference type="ChEBI" id="CHEBI:78487"/>
    </reaction>
    <physiologicalReaction direction="left-to-right" evidence="32">
        <dbReference type="Rhea" id="RHEA:41917"/>
    </physiologicalReaction>
</comment>
<dbReference type="CDD" id="cd00833">
    <property type="entry name" value="PKS"/>
    <property type="match status" value="1"/>
</dbReference>
<dbReference type="Gene3D" id="3.40.50.720">
    <property type="entry name" value="NAD(P)-binding Rossmann-like Domain"/>
    <property type="match status" value="3"/>
</dbReference>
<dbReference type="PROSITE" id="PS52019">
    <property type="entry name" value="PKS_MFAS_DH"/>
    <property type="match status" value="1"/>
</dbReference>
<dbReference type="CDD" id="cd05274">
    <property type="entry name" value="KR_FAS_SDR_x"/>
    <property type="match status" value="1"/>
</dbReference>
<comment type="catalytic activity">
    <reaction evidence="50">
        <text>octanoyl-[ACP] + malonyl-[ACP] + H(+) = 3-oxodecanoyl-[ACP] + holo-[ACP] + CO2</text>
        <dbReference type="Rhea" id="RHEA:41852"/>
        <dbReference type="Rhea" id="RHEA-COMP:9623"/>
        <dbReference type="Rhea" id="RHEA-COMP:9636"/>
        <dbReference type="Rhea" id="RHEA-COMP:9637"/>
        <dbReference type="Rhea" id="RHEA-COMP:9685"/>
        <dbReference type="ChEBI" id="CHEBI:15378"/>
        <dbReference type="ChEBI" id="CHEBI:16526"/>
        <dbReference type="ChEBI" id="CHEBI:64479"/>
        <dbReference type="ChEBI" id="CHEBI:78449"/>
        <dbReference type="ChEBI" id="CHEBI:78463"/>
        <dbReference type="ChEBI" id="CHEBI:78464"/>
    </reaction>
    <physiologicalReaction direction="left-to-right" evidence="50">
        <dbReference type="Rhea" id="RHEA:41853"/>
    </physiologicalReaction>
</comment>
<comment type="catalytic activity">
    <reaction evidence="14">
        <text>(3R)-hydroxydecanoyl-[ACP] = (2E)-decenoyl-[ACP] + H2O</text>
        <dbReference type="Rhea" id="RHEA:41860"/>
        <dbReference type="Rhea" id="RHEA-COMP:9638"/>
        <dbReference type="Rhea" id="RHEA-COMP:9639"/>
        <dbReference type="ChEBI" id="CHEBI:15377"/>
        <dbReference type="ChEBI" id="CHEBI:78466"/>
        <dbReference type="ChEBI" id="CHEBI:78467"/>
    </reaction>
    <physiologicalReaction direction="left-to-right" evidence="14">
        <dbReference type="Rhea" id="RHEA:41861"/>
    </physiologicalReaction>
</comment>
<dbReference type="GO" id="GO:0004316">
    <property type="term" value="F:3-oxoacyl-[acyl-carrier-protein] reductase (NADPH) activity"/>
    <property type="evidence" value="ECO:0007669"/>
    <property type="project" value="UniProtKB-EC"/>
</dbReference>
<dbReference type="GO" id="GO:0004313">
    <property type="term" value="F:[acyl-carrier-protein] S-acetyltransferase activity"/>
    <property type="evidence" value="ECO:0007669"/>
    <property type="project" value="UniProtKB-EC"/>
</dbReference>
<dbReference type="InterPro" id="IPR014043">
    <property type="entry name" value="Acyl_transferase_dom"/>
</dbReference>
<dbReference type="InterPro" id="IPR011032">
    <property type="entry name" value="GroES-like_sf"/>
</dbReference>
<evidence type="ECO:0000256" key="52">
    <source>
        <dbReference type="PROSITE-ProRule" id="PRU01363"/>
    </source>
</evidence>
<dbReference type="InterPro" id="IPR013968">
    <property type="entry name" value="PKS_KR"/>
</dbReference>
<dbReference type="Gene3D" id="3.40.50.1820">
    <property type="entry name" value="alpha/beta hydrolase"/>
    <property type="match status" value="1"/>
</dbReference>
<dbReference type="InterPro" id="IPR057326">
    <property type="entry name" value="KR_dom"/>
</dbReference>
<dbReference type="InterPro" id="IPR029058">
    <property type="entry name" value="AB_hydrolase_fold"/>
</dbReference>
<dbReference type="Gene3D" id="3.40.47.10">
    <property type="match status" value="1"/>
</dbReference>
<evidence type="ECO:0000256" key="13">
    <source>
        <dbReference type="ARBA" id="ARBA00023373"/>
    </source>
</evidence>
<keyword evidence="58" id="KW-1185">Reference proteome</keyword>
<dbReference type="InterPro" id="IPR013149">
    <property type="entry name" value="ADH-like_C"/>
</dbReference>
<evidence type="ECO:0000256" key="41">
    <source>
        <dbReference type="ARBA" id="ARBA00048935"/>
    </source>
</evidence>
<gene>
    <name evidence="56" type="primary">irp1</name>
    <name evidence="56" type="ORF">ERS008529_02338</name>
    <name evidence="57" type="ORF">ERS137968_00254</name>
</gene>
<evidence type="ECO:0000256" key="50">
    <source>
        <dbReference type="ARBA" id="ARBA00049533"/>
    </source>
</evidence>
<dbReference type="InterPro" id="IPR049900">
    <property type="entry name" value="PKS_mFAS_DH"/>
</dbReference>
<evidence type="ECO:0000256" key="15">
    <source>
        <dbReference type="ARBA" id="ARBA00023394"/>
    </source>
</evidence>
<organism evidence="56 59">
    <name type="scientific">Yersinia pekkanenii</name>
    <dbReference type="NCBI Taxonomy" id="1288385"/>
    <lineage>
        <taxon>Bacteria</taxon>
        <taxon>Pseudomonadati</taxon>
        <taxon>Pseudomonadota</taxon>
        <taxon>Gammaproteobacteria</taxon>
        <taxon>Enterobacterales</taxon>
        <taxon>Yersiniaceae</taxon>
        <taxon>Yersinia</taxon>
    </lineage>
</organism>
<dbReference type="SUPFAM" id="SSF52151">
    <property type="entry name" value="FabD/lysophospholipase-like"/>
    <property type="match status" value="1"/>
</dbReference>
<dbReference type="SUPFAM" id="SSF50129">
    <property type="entry name" value="GroES-like"/>
    <property type="match status" value="1"/>
</dbReference>
<dbReference type="SUPFAM" id="SSF53901">
    <property type="entry name" value="Thiolase-like"/>
    <property type="match status" value="1"/>
</dbReference>
<evidence type="ECO:0000256" key="40">
    <source>
        <dbReference type="ARBA" id="ARBA00048704"/>
    </source>
</evidence>
<dbReference type="GO" id="GO:0006633">
    <property type="term" value="P:fatty acid biosynthetic process"/>
    <property type="evidence" value="ECO:0007669"/>
    <property type="project" value="UniProtKB-UniPathway"/>
</dbReference>
<dbReference type="UniPathway" id="UPA00094"/>
<evidence type="ECO:0000256" key="10">
    <source>
        <dbReference type="ARBA" id="ARBA00023315"/>
    </source>
</evidence>
<evidence type="ECO:0000256" key="44">
    <source>
        <dbReference type="ARBA" id="ARBA00049171"/>
    </source>
</evidence>
<evidence type="ECO:0000256" key="47">
    <source>
        <dbReference type="ARBA" id="ARBA00049422"/>
    </source>
</evidence>
<evidence type="ECO:0000256" key="24">
    <source>
        <dbReference type="ARBA" id="ARBA00047440"/>
    </source>
</evidence>
<evidence type="ECO:0000256" key="32">
    <source>
        <dbReference type="ARBA" id="ARBA00048051"/>
    </source>
</evidence>
<comment type="catalytic activity">
    <reaction evidence="16">
        <text>(3R)-hydroxytetradecanoyl-[ACP] = (2E)-tetradecenoyl-[ACP] + H2O</text>
        <dbReference type="Rhea" id="RHEA:41892"/>
        <dbReference type="Rhea" id="RHEA-COMP:9646"/>
        <dbReference type="Rhea" id="RHEA-COMP:9647"/>
        <dbReference type="ChEBI" id="CHEBI:15377"/>
        <dbReference type="ChEBI" id="CHEBI:78474"/>
        <dbReference type="ChEBI" id="CHEBI:78475"/>
    </reaction>
    <physiologicalReaction direction="left-to-right" evidence="16">
        <dbReference type="Rhea" id="RHEA:41893"/>
    </physiologicalReaction>
</comment>
<evidence type="ECO:0000256" key="2">
    <source>
        <dbReference type="ARBA" id="ARBA00006484"/>
    </source>
</evidence>
<evidence type="ECO:0000256" key="5">
    <source>
        <dbReference type="ARBA" id="ARBA00022679"/>
    </source>
</evidence>
<dbReference type="Gene3D" id="3.10.129.110">
    <property type="entry name" value="Polyketide synthase dehydratase"/>
    <property type="match status" value="1"/>
</dbReference>
<dbReference type="Pfam" id="PF14765">
    <property type="entry name" value="PS-DH"/>
    <property type="match status" value="1"/>
</dbReference>
<dbReference type="InterPro" id="IPR020843">
    <property type="entry name" value="ER"/>
</dbReference>
<dbReference type="InterPro" id="IPR032821">
    <property type="entry name" value="PKS_assoc"/>
</dbReference>
<dbReference type="SUPFAM" id="SSF47336">
    <property type="entry name" value="ACP-like"/>
    <property type="match status" value="1"/>
</dbReference>
<evidence type="ECO:0000256" key="16">
    <source>
        <dbReference type="ARBA" id="ARBA00023398"/>
    </source>
</evidence>
<comment type="catalytic activity">
    <reaction evidence="25">
        <text>tetradecanoyl-[ACP] + malonyl-[ACP] + H(+) = 3-oxohexadecanoyl-[ACP] + holo-[ACP] + CO2</text>
        <dbReference type="Rhea" id="RHEA:41900"/>
        <dbReference type="Rhea" id="RHEA-COMP:9623"/>
        <dbReference type="Rhea" id="RHEA-COMP:9648"/>
        <dbReference type="Rhea" id="RHEA-COMP:9649"/>
        <dbReference type="Rhea" id="RHEA-COMP:9685"/>
        <dbReference type="ChEBI" id="CHEBI:15378"/>
        <dbReference type="ChEBI" id="CHEBI:16526"/>
        <dbReference type="ChEBI" id="CHEBI:64479"/>
        <dbReference type="ChEBI" id="CHEBI:78449"/>
        <dbReference type="ChEBI" id="CHEBI:78477"/>
        <dbReference type="ChEBI" id="CHEBI:78478"/>
    </reaction>
    <physiologicalReaction direction="left-to-right" evidence="25">
        <dbReference type="Rhea" id="RHEA:41901"/>
    </physiologicalReaction>
</comment>
<evidence type="ECO:0000256" key="46">
    <source>
        <dbReference type="ARBA" id="ARBA00049414"/>
    </source>
</evidence>
<evidence type="ECO:0000256" key="35">
    <source>
        <dbReference type="ARBA" id="ARBA00048420"/>
    </source>
</evidence>
<dbReference type="GO" id="GO:0050111">
    <property type="term" value="F:mycocerosate synthase activity"/>
    <property type="evidence" value="ECO:0007669"/>
    <property type="project" value="UniProtKB-EC"/>
</dbReference>
<comment type="catalytic activity">
    <reaction evidence="48">
        <text>butanoyl-[ACP] + malonyl-[ACP] + H(+) = 3-oxohexanoyl-[ACP] + holo-[ACP] + CO2</text>
        <dbReference type="Rhea" id="RHEA:41820"/>
        <dbReference type="Rhea" id="RHEA-COMP:9623"/>
        <dbReference type="Rhea" id="RHEA-COMP:9628"/>
        <dbReference type="Rhea" id="RHEA-COMP:9629"/>
        <dbReference type="Rhea" id="RHEA-COMP:9685"/>
        <dbReference type="ChEBI" id="CHEBI:15378"/>
        <dbReference type="ChEBI" id="CHEBI:16526"/>
        <dbReference type="ChEBI" id="CHEBI:64479"/>
        <dbReference type="ChEBI" id="CHEBI:78449"/>
        <dbReference type="ChEBI" id="CHEBI:78454"/>
        <dbReference type="ChEBI" id="CHEBI:78456"/>
    </reaction>
    <physiologicalReaction direction="left-to-right" evidence="48">
        <dbReference type="Rhea" id="RHEA:41821"/>
    </physiologicalReaction>
</comment>
<evidence type="ECO:0000256" key="34">
    <source>
        <dbReference type="ARBA" id="ARBA00048289"/>
    </source>
</evidence>
<evidence type="ECO:0000256" key="23">
    <source>
        <dbReference type="ARBA" id="ARBA00047400"/>
    </source>
</evidence>
<evidence type="ECO:0000256" key="42">
    <source>
        <dbReference type="ARBA" id="ARBA00049019"/>
    </source>
</evidence>
<evidence type="ECO:0000259" key="54">
    <source>
        <dbReference type="PROSITE" id="PS52004"/>
    </source>
</evidence>
<proteinExistence type="inferred from homology"/>
<dbReference type="InterPro" id="IPR049551">
    <property type="entry name" value="PKS_DH_C"/>
</dbReference>
<feature type="region of interest" description="C-terminal hotdog fold" evidence="52">
    <location>
        <begin position="1044"/>
        <end position="1190"/>
    </location>
</feature>
<dbReference type="InterPro" id="IPR001227">
    <property type="entry name" value="Ac_transferase_dom_sf"/>
</dbReference>
<evidence type="ECO:0000256" key="20">
    <source>
        <dbReference type="ARBA" id="ARBA00023442"/>
    </source>
</evidence>
<keyword evidence="7" id="KW-0521">NADP</keyword>
<comment type="catalytic activity">
    <reaction evidence="41">
        <text>3-oxotetradecanoyl-[ACP] + NADPH + H(+) = (3R)-hydroxytetradecanoyl-[ACP] + NADP(+)</text>
        <dbReference type="Rhea" id="RHEA:41888"/>
        <dbReference type="Rhea" id="RHEA-COMP:9645"/>
        <dbReference type="Rhea" id="RHEA-COMP:9646"/>
        <dbReference type="ChEBI" id="CHEBI:15378"/>
        <dbReference type="ChEBI" id="CHEBI:57783"/>
        <dbReference type="ChEBI" id="CHEBI:58349"/>
        <dbReference type="ChEBI" id="CHEBI:78473"/>
        <dbReference type="ChEBI" id="CHEBI:78474"/>
    </reaction>
    <physiologicalReaction direction="left-to-right" evidence="41">
        <dbReference type="Rhea" id="RHEA:41889"/>
    </physiologicalReaction>
</comment>
<dbReference type="GO" id="GO:0031177">
    <property type="term" value="F:phosphopantetheine binding"/>
    <property type="evidence" value="ECO:0007669"/>
    <property type="project" value="InterPro"/>
</dbReference>
<evidence type="ECO:0000256" key="4">
    <source>
        <dbReference type="ARBA" id="ARBA00022553"/>
    </source>
</evidence>
<dbReference type="GO" id="GO:0016297">
    <property type="term" value="F:fatty acyl-[ACP] hydrolase activity"/>
    <property type="evidence" value="ECO:0007669"/>
    <property type="project" value="UniProtKB-EC"/>
</dbReference>
<reference evidence="59" key="2">
    <citation type="submission" date="2015-03" db="EMBL/GenBank/DDBJ databases">
        <authorList>
            <consortium name="Pathogen Informatics"/>
        </authorList>
    </citation>
    <scope>NUCLEOTIDE SEQUENCE [LARGE SCALE GENOMIC DNA]</scope>
    <source>
        <strain evidence="59">A125KOH2</strain>
    </source>
</reference>
<feature type="region of interest" description="N-terminal hotdog fold" evidence="52">
    <location>
        <begin position="904"/>
        <end position="1029"/>
    </location>
</feature>
<evidence type="ECO:0000256" key="45">
    <source>
        <dbReference type="ARBA" id="ARBA00049263"/>
    </source>
</evidence>
<dbReference type="Pfam" id="PF00698">
    <property type="entry name" value="Acyl_transf_1"/>
    <property type="match status" value="1"/>
</dbReference>
<dbReference type="SUPFAM" id="SSF55048">
    <property type="entry name" value="Probable ACP-binding domain of malonyl-CoA ACP transacylase"/>
    <property type="match status" value="1"/>
</dbReference>
<comment type="catalytic activity">
    <reaction evidence="22">
        <text>hexanoyl-[ACP] + malonyl-[ACP] + H(+) = 3-oxooctanoyl-[ACP] + holo-[ACP] + CO2</text>
        <dbReference type="Rhea" id="RHEA:41836"/>
        <dbReference type="Rhea" id="RHEA-COMP:9623"/>
        <dbReference type="Rhea" id="RHEA-COMP:9632"/>
        <dbReference type="Rhea" id="RHEA-COMP:9633"/>
        <dbReference type="Rhea" id="RHEA-COMP:9685"/>
        <dbReference type="ChEBI" id="CHEBI:15378"/>
        <dbReference type="ChEBI" id="CHEBI:16526"/>
        <dbReference type="ChEBI" id="CHEBI:64479"/>
        <dbReference type="ChEBI" id="CHEBI:78449"/>
        <dbReference type="ChEBI" id="CHEBI:78459"/>
        <dbReference type="ChEBI" id="CHEBI:78460"/>
    </reaction>
    <physiologicalReaction direction="left-to-right" evidence="22">
        <dbReference type="Rhea" id="RHEA:41837"/>
    </physiologicalReaction>
</comment>
<evidence type="ECO:0000256" key="12">
    <source>
        <dbReference type="ARBA" id="ARBA00023351"/>
    </source>
</evidence>
<dbReference type="SMART" id="SM00822">
    <property type="entry name" value="PKS_KR"/>
    <property type="match status" value="1"/>
</dbReference>
<dbReference type="InterPro" id="IPR009081">
    <property type="entry name" value="PP-bd_ACP"/>
</dbReference>
<dbReference type="InterPro" id="IPR020807">
    <property type="entry name" value="PKS_DH"/>
</dbReference>
<dbReference type="Pfam" id="PF16197">
    <property type="entry name" value="KAsynt_C_assoc"/>
    <property type="match status" value="1"/>
</dbReference>
<evidence type="ECO:0000313" key="57">
    <source>
        <dbReference type="EMBL" id="CRY63482.1"/>
    </source>
</evidence>
<dbReference type="Pfam" id="PF00975">
    <property type="entry name" value="Thioesterase"/>
    <property type="match status" value="1"/>
</dbReference>
<evidence type="ECO:0000256" key="7">
    <source>
        <dbReference type="ARBA" id="ARBA00022857"/>
    </source>
</evidence>
<dbReference type="Pfam" id="PF00109">
    <property type="entry name" value="ketoacyl-synt"/>
    <property type="match status" value="1"/>
</dbReference>
<dbReference type="GO" id="GO:0141148">
    <property type="term" value="F:enoyl-[acyl-carrier-protein] reductase (NADPH) activity"/>
    <property type="evidence" value="ECO:0007669"/>
    <property type="project" value="UniProtKB-EC"/>
</dbReference>
<feature type="domain" description="Carrier" evidence="53">
    <location>
        <begin position="2030"/>
        <end position="2107"/>
    </location>
</feature>
<comment type="pathway">
    <text evidence="1">Lipid metabolism; fatty acid biosynthesis.</text>
</comment>
<dbReference type="Gene3D" id="3.30.70.3290">
    <property type="match status" value="1"/>
</dbReference>
<comment type="catalytic activity">
    <reaction evidence="28">
        <text>(2E)-hexadecenoyl-[ACP] + NADPH + H(+) = hexadecanoyl-[ACP] + NADP(+)</text>
        <dbReference type="Rhea" id="RHEA:41912"/>
        <dbReference type="Rhea" id="RHEA-COMP:9651"/>
        <dbReference type="Rhea" id="RHEA-COMP:9652"/>
        <dbReference type="ChEBI" id="CHEBI:15378"/>
        <dbReference type="ChEBI" id="CHEBI:57783"/>
        <dbReference type="ChEBI" id="CHEBI:58349"/>
        <dbReference type="ChEBI" id="CHEBI:78481"/>
        <dbReference type="ChEBI" id="CHEBI:78483"/>
    </reaction>
    <physiologicalReaction direction="left-to-right" evidence="28">
        <dbReference type="Rhea" id="RHEA:41913"/>
    </physiologicalReaction>
</comment>
<keyword evidence="6" id="KW-0702">S-nitrosylation</keyword>
<dbReference type="SMART" id="SM00823">
    <property type="entry name" value="PKS_PP"/>
    <property type="match status" value="1"/>
</dbReference>
<comment type="catalytic activity">
    <reaction evidence="17">
        <text>(3R)-hydroxyoctadecanoyl-[ACP] = (2E)-octadecenoyl-[ACP] + H2O</text>
        <dbReference type="Rhea" id="RHEA:41924"/>
        <dbReference type="Rhea" id="RHEA-COMP:9654"/>
        <dbReference type="Rhea" id="RHEA-COMP:9655"/>
        <dbReference type="ChEBI" id="CHEBI:15377"/>
        <dbReference type="ChEBI" id="CHEBI:78488"/>
        <dbReference type="ChEBI" id="CHEBI:78489"/>
    </reaction>
    <physiologicalReaction direction="left-to-right" evidence="17">
        <dbReference type="Rhea" id="RHEA:41925"/>
    </physiologicalReaction>
</comment>
<evidence type="ECO:0000256" key="39">
    <source>
        <dbReference type="ARBA" id="ARBA00048691"/>
    </source>
</evidence>
<dbReference type="OrthoDB" id="7671190at2"/>
<dbReference type="SUPFAM" id="SSF53474">
    <property type="entry name" value="alpha/beta-Hydrolases"/>
    <property type="match status" value="1"/>
</dbReference>
<feature type="domain" description="PKS/mFAS DH" evidence="55">
    <location>
        <begin position="904"/>
        <end position="1190"/>
    </location>
</feature>
<comment type="catalytic activity">
    <reaction evidence="29">
        <text>(2E)-hexenoyl-[ACP] + NADPH + H(+) = hexanoyl-[ACP] + NADP(+)</text>
        <dbReference type="Rhea" id="RHEA:41832"/>
        <dbReference type="Rhea" id="RHEA-COMP:9631"/>
        <dbReference type="Rhea" id="RHEA-COMP:9632"/>
        <dbReference type="ChEBI" id="CHEBI:15378"/>
        <dbReference type="ChEBI" id="CHEBI:57783"/>
        <dbReference type="ChEBI" id="CHEBI:58349"/>
        <dbReference type="ChEBI" id="CHEBI:78458"/>
        <dbReference type="ChEBI" id="CHEBI:78459"/>
    </reaction>
    <physiologicalReaction direction="left-to-right" evidence="29">
        <dbReference type="Rhea" id="RHEA:41833"/>
    </physiologicalReaction>
</comment>
<dbReference type="GO" id="GO:0019171">
    <property type="term" value="F:(3R)-hydroxyacyl-[acyl-carrier-protein] dehydratase activity"/>
    <property type="evidence" value="ECO:0007669"/>
    <property type="project" value="UniProtKB-EC"/>
</dbReference>
<dbReference type="EC" id="2.3.1.111" evidence="56"/>
<comment type="catalytic activity">
    <reaction evidence="39">
        <text>holo-[ACP] + acetyl-CoA = acetyl-[ACP] + CoA</text>
        <dbReference type="Rhea" id="RHEA:41788"/>
        <dbReference type="Rhea" id="RHEA-COMP:9621"/>
        <dbReference type="Rhea" id="RHEA-COMP:9685"/>
        <dbReference type="ChEBI" id="CHEBI:57287"/>
        <dbReference type="ChEBI" id="CHEBI:57288"/>
        <dbReference type="ChEBI" id="CHEBI:64479"/>
        <dbReference type="ChEBI" id="CHEBI:78446"/>
        <dbReference type="EC" id="2.3.1.38"/>
    </reaction>
    <physiologicalReaction direction="left-to-right" evidence="39">
        <dbReference type="Rhea" id="RHEA:41789"/>
    </physiologicalReaction>
</comment>
<comment type="function">
    <text evidence="51">Involved in production of the polyketide antibiotic thailandamide.</text>
</comment>
<evidence type="ECO:0000256" key="25">
    <source>
        <dbReference type="ARBA" id="ARBA00047451"/>
    </source>
</evidence>
<comment type="catalytic activity">
    <reaction evidence="42">
        <text>(2E)-octadecenoyl-[ACP] + NADPH + H(+) = octadecanoyl-[ACP] + NADP(+)</text>
        <dbReference type="Rhea" id="RHEA:41928"/>
        <dbReference type="Rhea" id="RHEA-COMP:9655"/>
        <dbReference type="Rhea" id="RHEA-COMP:9656"/>
        <dbReference type="ChEBI" id="CHEBI:15378"/>
        <dbReference type="ChEBI" id="CHEBI:57783"/>
        <dbReference type="ChEBI" id="CHEBI:58349"/>
        <dbReference type="ChEBI" id="CHEBI:78489"/>
        <dbReference type="ChEBI" id="CHEBI:78495"/>
    </reaction>
    <physiologicalReaction direction="left-to-right" evidence="42">
        <dbReference type="Rhea" id="RHEA:41929"/>
    </physiologicalReaction>
</comment>
<dbReference type="FunFam" id="3.40.47.10:FF:000019">
    <property type="entry name" value="Polyketide synthase type I"/>
    <property type="match status" value="1"/>
</dbReference>
<evidence type="ECO:0000256" key="31">
    <source>
        <dbReference type="ARBA" id="ARBA00047961"/>
    </source>
</evidence>
<evidence type="ECO:0000313" key="59">
    <source>
        <dbReference type="Proteomes" id="UP000045840"/>
    </source>
</evidence>
<comment type="catalytic activity">
    <reaction evidence="34">
        <text>tetradecanoyl-[ACP] + H2O = tetradecanoate + holo-[ACP] + H(+)</text>
        <dbReference type="Rhea" id="RHEA:30123"/>
        <dbReference type="Rhea" id="RHEA-COMP:9648"/>
        <dbReference type="Rhea" id="RHEA-COMP:9685"/>
        <dbReference type="ChEBI" id="CHEBI:15377"/>
        <dbReference type="ChEBI" id="CHEBI:15378"/>
        <dbReference type="ChEBI" id="CHEBI:30807"/>
        <dbReference type="ChEBI" id="CHEBI:64479"/>
        <dbReference type="ChEBI" id="CHEBI:78477"/>
        <dbReference type="EC" id="3.1.2.14"/>
    </reaction>
    <physiologicalReaction direction="left-to-right" evidence="34">
        <dbReference type="Rhea" id="RHEA:30124"/>
    </physiologicalReaction>
</comment>
<dbReference type="InterPro" id="IPR042104">
    <property type="entry name" value="PKS_dehydratase_sf"/>
</dbReference>
<comment type="catalytic activity">
    <reaction evidence="27">
        <text>dodecanoyl-[ACP] + malonyl-[ACP] + H(+) = 3-oxotetradecanoyl-[ACP] + holo-[ACP] + CO2</text>
        <dbReference type="Rhea" id="RHEA:41884"/>
        <dbReference type="Rhea" id="RHEA-COMP:9623"/>
        <dbReference type="Rhea" id="RHEA-COMP:9644"/>
        <dbReference type="Rhea" id="RHEA-COMP:9645"/>
        <dbReference type="Rhea" id="RHEA-COMP:9685"/>
        <dbReference type="ChEBI" id="CHEBI:15378"/>
        <dbReference type="ChEBI" id="CHEBI:16526"/>
        <dbReference type="ChEBI" id="CHEBI:64479"/>
        <dbReference type="ChEBI" id="CHEBI:65264"/>
        <dbReference type="ChEBI" id="CHEBI:78449"/>
        <dbReference type="ChEBI" id="CHEBI:78473"/>
    </reaction>
    <physiologicalReaction direction="left-to-right" evidence="27">
        <dbReference type="Rhea" id="RHEA:41885"/>
    </physiologicalReaction>
</comment>
<dbReference type="SMART" id="SM00829">
    <property type="entry name" value="PKS_ER"/>
    <property type="match status" value="1"/>
</dbReference>
<evidence type="ECO:0000256" key="30">
    <source>
        <dbReference type="ARBA" id="ARBA00047953"/>
    </source>
</evidence>
<comment type="catalytic activity">
    <reaction evidence="37">
        <text>3-oxohexanoyl-[ACP] + NADPH + H(+) = (3R)-hydroxyhexanoyl-[ACP] + NADP(+)</text>
        <dbReference type="Rhea" id="RHEA:41824"/>
        <dbReference type="Rhea" id="RHEA-COMP:9629"/>
        <dbReference type="Rhea" id="RHEA-COMP:9630"/>
        <dbReference type="ChEBI" id="CHEBI:15378"/>
        <dbReference type="ChEBI" id="CHEBI:57783"/>
        <dbReference type="ChEBI" id="CHEBI:58349"/>
        <dbReference type="ChEBI" id="CHEBI:78456"/>
        <dbReference type="ChEBI" id="CHEBI:78457"/>
    </reaction>
    <physiologicalReaction direction="left-to-right" evidence="37">
        <dbReference type="Rhea" id="RHEA:41825"/>
    </physiologicalReaction>
</comment>
<dbReference type="InterPro" id="IPR018201">
    <property type="entry name" value="Ketoacyl_synth_AS"/>
</dbReference>
<comment type="function">
    <text evidence="20">Fatty acid synthetase is a multifunctional enzyme that catalyzes the de novo biosynthesis of long-chain saturated fatty acids starting from acetyl-CoA and malonyl-CoA in the presence of NADPH. This multifunctional protein contains 7 catalytic activities and a site for the binding of the prosthetic group 4'-phosphopantetheine of the acyl carrier protein ([ACP]) domain.</text>
</comment>
<dbReference type="InterPro" id="IPR050444">
    <property type="entry name" value="Polyketide_Synthase"/>
</dbReference>
<comment type="catalytic activity">
    <reaction evidence="13">
        <text>(3R)-hydroxyhexanoyl-[ACP] = (2E)-hexenoyl-[ACP] + H2O</text>
        <dbReference type="Rhea" id="RHEA:41828"/>
        <dbReference type="Rhea" id="RHEA-COMP:9630"/>
        <dbReference type="Rhea" id="RHEA-COMP:9631"/>
        <dbReference type="ChEBI" id="CHEBI:15377"/>
        <dbReference type="ChEBI" id="CHEBI:78457"/>
        <dbReference type="ChEBI" id="CHEBI:78458"/>
    </reaction>
    <physiologicalReaction direction="left-to-right" evidence="13">
        <dbReference type="Rhea" id="RHEA:41829"/>
    </physiologicalReaction>
</comment>
<comment type="catalytic activity">
    <reaction evidence="21">
        <text>3-oxooctadecanoyl-[ACP] + NADPH + H(+) = (3R)-hydroxyoctadecanoyl-[ACP] + NADP(+)</text>
        <dbReference type="Rhea" id="RHEA:41920"/>
        <dbReference type="Rhea" id="RHEA-COMP:9653"/>
        <dbReference type="Rhea" id="RHEA-COMP:9654"/>
        <dbReference type="ChEBI" id="CHEBI:15378"/>
        <dbReference type="ChEBI" id="CHEBI:57783"/>
        <dbReference type="ChEBI" id="CHEBI:58349"/>
        <dbReference type="ChEBI" id="CHEBI:78487"/>
        <dbReference type="ChEBI" id="CHEBI:78488"/>
    </reaction>
    <physiologicalReaction direction="left-to-right" evidence="21">
        <dbReference type="Rhea" id="RHEA:41921"/>
    </physiologicalReaction>
</comment>
<comment type="catalytic activity">
    <reaction evidence="19">
        <text>(3R)-hydroxybutanoyl-[ACP] = (2E)-butenoyl-[ACP] + H2O</text>
        <dbReference type="Rhea" id="RHEA:41808"/>
        <dbReference type="Rhea" id="RHEA-COMP:9626"/>
        <dbReference type="Rhea" id="RHEA-COMP:9627"/>
        <dbReference type="ChEBI" id="CHEBI:15377"/>
        <dbReference type="ChEBI" id="CHEBI:78451"/>
        <dbReference type="ChEBI" id="CHEBI:78453"/>
    </reaction>
    <physiologicalReaction direction="left-to-right" evidence="19">
        <dbReference type="Rhea" id="RHEA:41809"/>
    </physiologicalReaction>
</comment>
<dbReference type="Pfam" id="PF02801">
    <property type="entry name" value="Ketoacyl-synt_C"/>
    <property type="match status" value="1"/>
</dbReference>
<comment type="catalytic activity">
    <reaction evidence="49">
        <text>(2E)-decenoyl-[ACP] + NADPH + H(+) = decanoyl-[ACP] + NADP(+)</text>
        <dbReference type="Rhea" id="RHEA:41864"/>
        <dbReference type="Rhea" id="RHEA-COMP:9639"/>
        <dbReference type="Rhea" id="RHEA-COMP:9640"/>
        <dbReference type="ChEBI" id="CHEBI:15378"/>
        <dbReference type="ChEBI" id="CHEBI:57783"/>
        <dbReference type="ChEBI" id="CHEBI:58349"/>
        <dbReference type="ChEBI" id="CHEBI:78467"/>
        <dbReference type="ChEBI" id="CHEBI:78468"/>
    </reaction>
    <physiologicalReaction direction="left-to-right" evidence="49">
        <dbReference type="Rhea" id="RHEA:41865"/>
    </physiologicalReaction>
</comment>
<dbReference type="CDD" id="cd05195">
    <property type="entry name" value="enoyl_red"/>
    <property type="match status" value="1"/>
</dbReference>
<comment type="catalytic activity">
    <reaction evidence="43">
        <text>decanoyl-[ACP] + malonyl-[ACP] + H(+) = 3-oxododecanoyl-[ACP] + holo-[ACP] + CO2</text>
        <dbReference type="Rhea" id="RHEA:41868"/>
        <dbReference type="Rhea" id="RHEA-COMP:9623"/>
        <dbReference type="Rhea" id="RHEA-COMP:9640"/>
        <dbReference type="Rhea" id="RHEA-COMP:9641"/>
        <dbReference type="Rhea" id="RHEA-COMP:9685"/>
        <dbReference type="ChEBI" id="CHEBI:15378"/>
        <dbReference type="ChEBI" id="CHEBI:16526"/>
        <dbReference type="ChEBI" id="CHEBI:64479"/>
        <dbReference type="ChEBI" id="CHEBI:78449"/>
        <dbReference type="ChEBI" id="CHEBI:78468"/>
        <dbReference type="ChEBI" id="CHEBI:78469"/>
    </reaction>
    <physiologicalReaction direction="left-to-right" evidence="43">
        <dbReference type="Rhea" id="RHEA:41869"/>
    </physiologicalReaction>
</comment>
<evidence type="ECO:0000256" key="11">
    <source>
        <dbReference type="ARBA" id="ARBA00023332"/>
    </source>
</evidence>
<comment type="catalytic activity">
    <reaction evidence="11">
        <text>(3R)-hydroxyoctanoyl-[ACP] = (2E)-octenoyl-[ACP] + H2O</text>
        <dbReference type="Rhea" id="RHEA:41844"/>
        <dbReference type="Rhea" id="RHEA-COMP:9634"/>
        <dbReference type="Rhea" id="RHEA-COMP:9635"/>
        <dbReference type="ChEBI" id="CHEBI:15377"/>
        <dbReference type="ChEBI" id="CHEBI:78461"/>
        <dbReference type="ChEBI" id="CHEBI:78462"/>
    </reaction>
    <physiologicalReaction direction="left-to-right" evidence="11">
        <dbReference type="Rhea" id="RHEA:41845"/>
    </physiologicalReaction>
</comment>
<evidence type="ECO:0000256" key="26">
    <source>
        <dbReference type="ARBA" id="ARBA00047500"/>
    </source>
</evidence>
<dbReference type="InterPro" id="IPR014031">
    <property type="entry name" value="Ketoacyl_synth_C"/>
</dbReference>
<dbReference type="GO" id="GO:0004315">
    <property type="term" value="F:3-oxoacyl-[acyl-carrier-protein] synthase activity"/>
    <property type="evidence" value="ECO:0007669"/>
    <property type="project" value="UniProtKB-EC"/>
</dbReference>
<dbReference type="PROSITE" id="PS50075">
    <property type="entry name" value="CARRIER"/>
    <property type="match status" value="1"/>
</dbReference>
<dbReference type="Pfam" id="PF08659">
    <property type="entry name" value="KR"/>
    <property type="match status" value="1"/>
</dbReference>
<evidence type="ECO:0000313" key="58">
    <source>
        <dbReference type="Proteomes" id="UP000044625"/>
    </source>
</evidence>
<dbReference type="InterPro" id="IPR016035">
    <property type="entry name" value="Acyl_Trfase/lysoPLipase"/>
</dbReference>
<comment type="catalytic activity">
    <reaction evidence="44">
        <text>(2E)-tetradecenoyl-[ACP] + NADPH + H(+) = tetradecanoyl-[ACP] + NADP(+)</text>
        <dbReference type="Rhea" id="RHEA:41896"/>
        <dbReference type="Rhea" id="RHEA-COMP:9647"/>
        <dbReference type="Rhea" id="RHEA-COMP:9648"/>
        <dbReference type="ChEBI" id="CHEBI:15378"/>
        <dbReference type="ChEBI" id="CHEBI:57783"/>
        <dbReference type="ChEBI" id="CHEBI:58349"/>
        <dbReference type="ChEBI" id="CHEBI:78475"/>
        <dbReference type="ChEBI" id="CHEBI:78477"/>
    </reaction>
    <physiologicalReaction direction="left-to-right" evidence="44">
        <dbReference type="Rhea" id="RHEA:41897"/>
    </physiologicalReaction>
</comment>
<evidence type="ECO:0000256" key="6">
    <source>
        <dbReference type="ARBA" id="ARBA00022799"/>
    </source>
</evidence>
<dbReference type="InterPro" id="IPR020806">
    <property type="entry name" value="PKS_PP-bd"/>
</dbReference>
<dbReference type="SMART" id="SM00825">
    <property type="entry name" value="PKS_KS"/>
    <property type="match status" value="1"/>
</dbReference>
<sequence>MSNHKEPIAIIGIGCRTPGNVYSPNDLWSILLAQIDGITDIPKNRWNIDEYYDPAPNKAGKTKVARGGFIDNIDMFDNEFFNIFPREAENIDPQQRLLLQTAFEALEDSGDRLDALRGSKTAVYIGSFANDYQDILSSPDNRYYITPHSAMGTSLTSLANRISYFFDLRGPSISLDTACSSSLVAVHLACQSIWHQEAHCAIAGGVNININPALTIMLSKGNFLSSDGSCHSFDESSNGYVRSEGTGLVYLKPLSQALTDSNKIYALIRGTACNSDGYTSAGFTVPNASAQTSLLQAAYQDAGVNVSHVQFIEAHGTGTIIGDPQEAQAFANIFSDRPIDKPLLIGSVKSNLGHLEGASGITGLIKLTLCLHHQQIPGNLHFHKGNPAIDFENWRLKVVSQTQEWPAPTDGSTRIGGVNAFGAGGTNAHVVVEEYRLDTDIILGEQQAEDIPPVINLFTCSAQTVEALKAYLQAYLHYLATANVNLNDLCFNIGQHRSALHHRIAIATGSIQDLQQKITAFLNGDVLNGVEYGQVWDKKPRLAFIFTGQGPQWFAMGCQLIKTEPVFRYTIQSIDKIFRNISGCSLLEEMTRPEAESRISDTRIAQPAIMALQIALVKLWQHNGVVPAGIVGHSIGEVAAAYAVGALTLEQATEVIFYRSLYQHLTVGKGKMLAVGITQEKAEALIALIKDRVSIAAINGPESIILSGDEEPLNAIAEHLETQNIFNRFLKIDAPYHSHHMAPLKEKLLSSLEKLTPTAAHSLFYSTVTGKQENGCHLDSEYWYHNLRDPVYFTAALTQMLTDGFDTFIEIGPHPVLSSGAKDLFIALNSDAQIFPSIRRQEDEPLRFKQTLAALQIMGYPMDWHKICPKANRLYDLPHYPWQQKPFWSEGHLHQERRLNRQLHPLITHHQSSGINQDKHIFSISLDRHAEPYLNDHRVNDLILFPGTGHLELANAAAQKAVGNAFSYLENINFENGLLLPEEGDPPEIKLEIYSAEGHYCLMSYDHSKPDSTWVKHSYGQMNYLDEKPSPPTILLANVQHEVNNLMPVQPMYNALKHSGLAYGPTFKIIRNIWTSPGKALAKIVLPESLQYGIERYLSHPALLDACWHLIFSARSDAANQKIDIYLPICVARYTFFQQPHGQEVWSYLSITQSDEQFLQGDIIVFDELGTVVSETIGLRMKNASEMHIYEDNIYYDNCYEHYWQHAENLNLEVKQKSNEEILIIGDNGYDHSLLMKILAESGTNVISLGELADFTWQVDLQNRQDVLEIIRQIKSSHPIINKIIITLPLSQTGESNIEKSVETLIWKLSNINHAIIKNELEVISWIINTHSEYVTPEDKNINLAQSPVSALNNVMTTEYPLAINKVIDLGQGNMTELRSLASIVTSKNSAINETEFALRDDKIFVKHMERIKPEVTQKNVSKILNACGSYYQALTITPDNLFTLHQVIPSALLENEIEIAIKASSLNSQKWCGQLQAQEGGSGVVTRIGTQVNGFKQGDEVIALTSNSIAGMVVIPEHCVAHKPKSLTFIQAAILPFTYLTAYYCLYMLAKITQGERILVHDATSGSGLATIYLAQQAGAEIFASANSEAKQHFLRSIGITHVYDSNTLNFYQHIMTDTQDQGIDIVINTLDGKGRVQSLKCLRLFGRFIEVNKNDITDDINLHSKDQGKNIAYFKLNLSELMSLKPEISRMLLNDIIPLFDSNTPQQVMPFTEFSVTELNDALNFLRLNLHIGNIVITMEDNTIKALPALELHLNPDKVYVITGGASGLGIELAKWLVDKGAKKLVLISRSGPKTAYDHTVIEDLRRQQIQILLPEMDLLSPIEVDKGIELAKSLGPLAGIIHCAGILQDALITNLDRTTFTTAFAAKAIGGWNLHQTLKDQQLDFFLLISSISTILGIGGQSYYAAANKFLEQLAYFRSLLGLPTQCLKIGLLDHFAGMSAASVISSTESKGILVINRQEVLKKIEQTILDGSINRTAANLDWSRIRSYFNHLSNDLRYAHLSNKQSNQLPNDSDLQKQTHSLDANEIQKNLVQHLTAALARIIGTTVDKIEQGKSLSAIGLDSLMLNQLRYWILEKLEISYPLMRMVKGVSILELATQLQQELNSPKAPEPLEGDGSGITSEDSIEVSNKWFVHLTRTKDERLKKTKLFMIPALGAGASMYAHFLYNAPTDCEVLAVQLPGRENRLSENNYVHLTPLLDDLEIALVTQLEDDRQHHDWQGDIALYGHSYGGLIAFELCRRLRKKYGLLLSHLFVSAAAAPQLINIWKKRNLLGIEGNSSNTEQKILELFSSIGDMDFVKKIVPGMQRDMPLLTSYEHQSDEPLSCPITVFSAIEDQSTLVAEMAQWQVQTHAAFKQHLTHGDHWFIIPSREFISKQINIALGN</sequence>
<dbReference type="Pfam" id="PF00550">
    <property type="entry name" value="PP-binding"/>
    <property type="match status" value="1"/>
</dbReference>
<comment type="catalytic activity">
    <reaction evidence="26">
        <text>(2E)-butenoyl-[ACP] + NADPH + H(+) = butanoyl-[ACP] + NADP(+)</text>
        <dbReference type="Rhea" id="RHEA:41812"/>
        <dbReference type="Rhea" id="RHEA-COMP:9627"/>
        <dbReference type="Rhea" id="RHEA-COMP:9628"/>
        <dbReference type="ChEBI" id="CHEBI:15378"/>
        <dbReference type="ChEBI" id="CHEBI:57783"/>
        <dbReference type="ChEBI" id="CHEBI:58349"/>
        <dbReference type="ChEBI" id="CHEBI:78453"/>
        <dbReference type="ChEBI" id="CHEBI:78454"/>
    </reaction>
    <physiologicalReaction direction="left-to-right" evidence="26">
        <dbReference type="Rhea" id="RHEA:41813"/>
    </physiologicalReaction>
</comment>
<dbReference type="PANTHER" id="PTHR45681">
    <property type="entry name" value="POLYKETIDE SYNTHASE 44-RELATED"/>
    <property type="match status" value="1"/>
</dbReference>
<evidence type="ECO:0000256" key="1">
    <source>
        <dbReference type="ARBA" id="ARBA00005194"/>
    </source>
</evidence>
<dbReference type="InterPro" id="IPR049552">
    <property type="entry name" value="PKS_DH_N"/>
</dbReference>
<comment type="catalytic activity">
    <reaction evidence="15">
        <text>a (3R)-hydroxyacyl-[ACP] = a (2E)-enoyl-[ACP] + H2O</text>
        <dbReference type="Rhea" id="RHEA:13097"/>
        <dbReference type="Rhea" id="RHEA-COMP:9925"/>
        <dbReference type="Rhea" id="RHEA-COMP:9945"/>
        <dbReference type="ChEBI" id="CHEBI:15377"/>
        <dbReference type="ChEBI" id="CHEBI:78784"/>
        <dbReference type="ChEBI" id="CHEBI:78827"/>
        <dbReference type="EC" id="4.2.1.59"/>
    </reaction>
    <physiologicalReaction direction="left-to-right" evidence="15">
        <dbReference type="Rhea" id="RHEA:13098"/>
    </physiologicalReaction>
</comment>
<evidence type="ECO:0000256" key="29">
    <source>
        <dbReference type="ARBA" id="ARBA00047897"/>
    </source>
</evidence>
<reference evidence="57 58" key="1">
    <citation type="submission" date="2015-03" db="EMBL/GenBank/DDBJ databases">
        <authorList>
            <consortium name="Pathogen Informatics"/>
            <person name="Murphy D."/>
        </authorList>
    </citation>
    <scope>NUCLEOTIDE SEQUENCE [LARGE SCALE GENOMIC DNA]</scope>
    <source>
        <strain evidence="57">Type strain: CIP110230</strain>
        <strain evidence="58">type strain: CIP110230</strain>
    </source>
</reference>
<dbReference type="RefSeq" id="WP_072086290.1">
    <property type="nucleotide sequence ID" value="NZ_CAWMMU010000001.1"/>
</dbReference>
<feature type="active site" description="Proton donor; for dehydratase activity" evidence="52">
    <location>
        <position position="1105"/>
    </location>
</feature>
<comment type="catalytic activity">
    <reaction evidence="33">
        <text>(2E)-dodecenoyl-[ACP] + NADPH + H(+) = dodecanoyl-[ACP] + NADP(+)</text>
        <dbReference type="Rhea" id="RHEA:41880"/>
        <dbReference type="Rhea" id="RHEA-COMP:9643"/>
        <dbReference type="Rhea" id="RHEA-COMP:9644"/>
        <dbReference type="ChEBI" id="CHEBI:15378"/>
        <dbReference type="ChEBI" id="CHEBI:57783"/>
        <dbReference type="ChEBI" id="CHEBI:58349"/>
        <dbReference type="ChEBI" id="CHEBI:65264"/>
        <dbReference type="ChEBI" id="CHEBI:78472"/>
    </reaction>
    <physiologicalReaction direction="left-to-right" evidence="33">
        <dbReference type="Rhea" id="RHEA:41881"/>
    </physiologicalReaction>
</comment>
<keyword evidence="10 56" id="KW-0012">Acyltransferase</keyword>
<dbReference type="InterPro" id="IPR020841">
    <property type="entry name" value="PKS_Beta-ketoAc_synthase_dom"/>
</dbReference>
<evidence type="ECO:0000313" key="56">
    <source>
        <dbReference type="EMBL" id="CNH87111.1"/>
    </source>
</evidence>
<dbReference type="STRING" id="1288385.ERS137968_00254"/>
<keyword evidence="8" id="KW-0663">Pyridoxal phosphate</keyword>
<dbReference type="Pfam" id="PF00107">
    <property type="entry name" value="ADH_zinc_N"/>
    <property type="match status" value="1"/>
</dbReference>
<keyword evidence="3" id="KW-0596">Phosphopantetheine</keyword>
<dbReference type="PANTHER" id="PTHR45681:SF6">
    <property type="entry name" value="POLYKETIDE SYNTHASE 37"/>
    <property type="match status" value="1"/>
</dbReference>
<comment type="similarity">
    <text evidence="2">Belongs to the short-chain dehydrogenases/reductases (SDR) family.</text>
</comment>
<dbReference type="PROSITE" id="PS00606">
    <property type="entry name" value="KS3_1"/>
    <property type="match status" value="1"/>
</dbReference>
<evidence type="ECO:0000256" key="19">
    <source>
        <dbReference type="ARBA" id="ARBA00023402"/>
    </source>
</evidence>
<dbReference type="PROSITE" id="PS52004">
    <property type="entry name" value="KS3_2"/>
    <property type="match status" value="1"/>
</dbReference>
<dbReference type="Gene3D" id="3.40.366.10">
    <property type="entry name" value="Malonyl-Coenzyme A Acyl Carrier Protein, domain 2"/>
    <property type="match status" value="1"/>
</dbReference>
<evidence type="ECO:0000256" key="18">
    <source>
        <dbReference type="ARBA" id="ARBA00023401"/>
    </source>
</evidence>
<comment type="catalytic activity">
    <reaction evidence="38">
        <text>a 2,3-saturated acyl-[ACP] + NADP(+) = a (2E)-enoyl-[ACP] + NADPH + H(+)</text>
        <dbReference type="Rhea" id="RHEA:22564"/>
        <dbReference type="Rhea" id="RHEA-COMP:9925"/>
        <dbReference type="Rhea" id="RHEA-COMP:9926"/>
        <dbReference type="ChEBI" id="CHEBI:15378"/>
        <dbReference type="ChEBI" id="CHEBI:57783"/>
        <dbReference type="ChEBI" id="CHEBI:58349"/>
        <dbReference type="ChEBI" id="CHEBI:78784"/>
        <dbReference type="ChEBI" id="CHEBI:78785"/>
        <dbReference type="EC" id="1.3.1.39"/>
    </reaction>
    <physiologicalReaction direction="right-to-left" evidence="38">
        <dbReference type="Rhea" id="RHEA:22566"/>
    </physiologicalReaction>
</comment>
<dbReference type="InterPro" id="IPR036291">
    <property type="entry name" value="NAD(P)-bd_dom_sf"/>
</dbReference>
<dbReference type="InterPro" id="IPR036736">
    <property type="entry name" value="ACP-like_sf"/>
</dbReference>
<dbReference type="Proteomes" id="UP000044625">
    <property type="component" value="Unassembled WGS sequence"/>
</dbReference>
<feature type="active site" description="Proton acceptor; for dehydratase activity" evidence="52">
    <location>
        <position position="937"/>
    </location>
</feature>
<dbReference type="SUPFAM" id="SSF51735">
    <property type="entry name" value="NAD(P)-binding Rossmann-fold domains"/>
    <property type="match status" value="3"/>
</dbReference>
<evidence type="ECO:0000256" key="17">
    <source>
        <dbReference type="ARBA" id="ARBA00023399"/>
    </source>
</evidence>
<protein>
    <submittedName>
        <fullName evidence="56">Yersiniabactin synthetase, HMWP1 component</fullName>
        <ecNumber evidence="56">2.3.1.111</ecNumber>
    </submittedName>
</protein>
<comment type="catalytic activity">
    <reaction evidence="40">
        <text>hexadecanoyl-[ACP] + H2O = hexadecanoate + holo-[ACP] + H(+)</text>
        <dbReference type="Rhea" id="RHEA:41932"/>
        <dbReference type="Rhea" id="RHEA-COMP:9652"/>
        <dbReference type="Rhea" id="RHEA-COMP:9685"/>
        <dbReference type="ChEBI" id="CHEBI:7896"/>
        <dbReference type="ChEBI" id="CHEBI:15377"/>
        <dbReference type="ChEBI" id="CHEBI:15378"/>
        <dbReference type="ChEBI" id="CHEBI:64479"/>
        <dbReference type="ChEBI" id="CHEBI:78483"/>
        <dbReference type="EC" id="3.1.2.14"/>
    </reaction>
    <physiologicalReaction direction="left-to-right" evidence="40">
        <dbReference type="Rhea" id="RHEA:41933"/>
    </physiologicalReaction>
</comment>
<comment type="catalytic activity">
    <reaction evidence="47">
        <text>3-oxooctanoyl-[ACP] + NADPH + H(+) = (3R)-hydroxyoctanoyl-[ACP] + NADP(+)</text>
        <dbReference type="Rhea" id="RHEA:41840"/>
        <dbReference type="Rhea" id="RHEA-COMP:9633"/>
        <dbReference type="Rhea" id="RHEA-COMP:9634"/>
        <dbReference type="ChEBI" id="CHEBI:15378"/>
        <dbReference type="ChEBI" id="CHEBI:57783"/>
        <dbReference type="ChEBI" id="CHEBI:58349"/>
        <dbReference type="ChEBI" id="CHEBI:78460"/>
        <dbReference type="ChEBI" id="CHEBI:78461"/>
    </reaction>
    <physiologicalReaction direction="left-to-right" evidence="47">
        <dbReference type="Rhea" id="RHEA:41841"/>
    </physiologicalReaction>
</comment>
<keyword evidence="5 56" id="KW-0808">Transferase</keyword>
<evidence type="ECO:0000256" key="14">
    <source>
        <dbReference type="ARBA" id="ARBA00023388"/>
    </source>
</evidence>
<evidence type="ECO:0000256" key="49">
    <source>
        <dbReference type="ARBA" id="ARBA00049521"/>
    </source>
</evidence>
<feature type="domain" description="Ketosynthase family 3 (KS3)" evidence="54">
    <location>
        <begin position="5"/>
        <end position="434"/>
    </location>
</feature>
<evidence type="ECO:0000256" key="33">
    <source>
        <dbReference type="ARBA" id="ARBA00048281"/>
    </source>
</evidence>
<evidence type="ECO:0000256" key="51">
    <source>
        <dbReference type="ARBA" id="ARBA00054155"/>
    </source>
</evidence>
<dbReference type="InterPro" id="IPR014030">
    <property type="entry name" value="Ketoacyl_synth_N"/>
</dbReference>
<comment type="catalytic activity">
    <reaction evidence="45">
        <text>3-oxododecanoyl-[ACP] + NADPH + H(+) = (3R)-hydroxydodecanoyl-[ACP] + NADP(+)</text>
        <dbReference type="Rhea" id="RHEA:41872"/>
        <dbReference type="Rhea" id="RHEA-COMP:9641"/>
        <dbReference type="Rhea" id="RHEA-COMP:9642"/>
        <dbReference type="ChEBI" id="CHEBI:15378"/>
        <dbReference type="ChEBI" id="CHEBI:57783"/>
        <dbReference type="ChEBI" id="CHEBI:58349"/>
        <dbReference type="ChEBI" id="CHEBI:78469"/>
        <dbReference type="ChEBI" id="CHEBI:78470"/>
    </reaction>
    <physiologicalReaction direction="left-to-right" evidence="45">
        <dbReference type="Rhea" id="RHEA:41873"/>
    </physiologicalReaction>
</comment>
<evidence type="ECO:0000256" key="36">
    <source>
        <dbReference type="ARBA" id="ARBA00048506"/>
    </source>
</evidence>
<evidence type="ECO:0000256" key="28">
    <source>
        <dbReference type="ARBA" id="ARBA00047810"/>
    </source>
</evidence>
<dbReference type="Gene3D" id="1.10.1200.10">
    <property type="entry name" value="ACP-like"/>
    <property type="match status" value="1"/>
</dbReference>
<comment type="catalytic activity">
    <reaction evidence="36">
        <text>a fatty acyl-[ACP] + malonyl-[ACP] + H(+) = a 3-oxoacyl-[ACP] + holo-[ACP] + CO2</text>
        <dbReference type="Rhea" id="RHEA:22836"/>
        <dbReference type="Rhea" id="RHEA-COMP:9623"/>
        <dbReference type="Rhea" id="RHEA-COMP:9685"/>
        <dbReference type="Rhea" id="RHEA-COMP:9916"/>
        <dbReference type="Rhea" id="RHEA-COMP:14125"/>
        <dbReference type="ChEBI" id="CHEBI:15378"/>
        <dbReference type="ChEBI" id="CHEBI:16526"/>
        <dbReference type="ChEBI" id="CHEBI:64479"/>
        <dbReference type="ChEBI" id="CHEBI:78449"/>
        <dbReference type="ChEBI" id="CHEBI:78776"/>
        <dbReference type="ChEBI" id="CHEBI:138651"/>
        <dbReference type="EC" id="2.3.1.41"/>
    </reaction>
    <physiologicalReaction direction="left-to-right" evidence="36">
        <dbReference type="Rhea" id="RHEA:22837"/>
    </physiologicalReaction>
</comment>
<evidence type="ECO:0000256" key="21">
    <source>
        <dbReference type="ARBA" id="ARBA00047300"/>
    </source>
</evidence>
<evidence type="ECO:0000259" key="55">
    <source>
        <dbReference type="PROSITE" id="PS52019"/>
    </source>
</evidence>
<dbReference type="SMART" id="SM00827">
    <property type="entry name" value="PKS_AT"/>
    <property type="match status" value="1"/>
</dbReference>
<dbReference type="InterPro" id="IPR001031">
    <property type="entry name" value="Thioesterase"/>
</dbReference>
<comment type="catalytic activity">
    <reaction evidence="46">
        <text>3-oxohexadecanoyl-[ACP] + NADPH + H(+) = (3R)-hydroxyhexadecanoyl-[ACP] + NADP(+)</text>
        <dbReference type="Rhea" id="RHEA:41904"/>
        <dbReference type="Rhea" id="RHEA-COMP:9649"/>
        <dbReference type="Rhea" id="RHEA-COMP:9650"/>
        <dbReference type="ChEBI" id="CHEBI:15378"/>
        <dbReference type="ChEBI" id="CHEBI:57783"/>
        <dbReference type="ChEBI" id="CHEBI:58349"/>
        <dbReference type="ChEBI" id="CHEBI:78478"/>
        <dbReference type="ChEBI" id="CHEBI:78480"/>
    </reaction>
    <physiologicalReaction direction="left-to-right" evidence="46">
        <dbReference type="Rhea" id="RHEA:41905"/>
    </physiologicalReaction>
</comment>
<name>A0A0T9PXY8_9GAMM</name>
<evidence type="ECO:0000256" key="37">
    <source>
        <dbReference type="ARBA" id="ARBA00048571"/>
    </source>
</evidence>
<evidence type="ECO:0000256" key="22">
    <source>
        <dbReference type="ARBA" id="ARBA00047394"/>
    </source>
</evidence>
<evidence type="ECO:0000256" key="8">
    <source>
        <dbReference type="ARBA" id="ARBA00022898"/>
    </source>
</evidence>
<dbReference type="Proteomes" id="UP000045840">
    <property type="component" value="Unassembled WGS sequence"/>
</dbReference>
<evidence type="ECO:0000256" key="9">
    <source>
        <dbReference type="ARBA" id="ARBA00023268"/>
    </source>
</evidence>
<evidence type="ECO:0000256" key="43">
    <source>
        <dbReference type="ARBA" id="ARBA00049109"/>
    </source>
</evidence>
<dbReference type="InterPro" id="IPR016036">
    <property type="entry name" value="Malonyl_transacylase_ACP-bd"/>
</dbReference>
<evidence type="ECO:0000256" key="27">
    <source>
        <dbReference type="ARBA" id="ARBA00047578"/>
    </source>
</evidence>
<dbReference type="EMBL" id="CQAZ01000019">
    <property type="protein sequence ID" value="CNH87111.1"/>
    <property type="molecule type" value="Genomic_DNA"/>
</dbReference>
<keyword evidence="4" id="KW-0597">Phosphoprotein</keyword>
<reference evidence="56" key="3">
    <citation type="submission" date="2015-03" db="EMBL/GenBank/DDBJ databases">
        <authorList>
            <person name="Murphy D."/>
        </authorList>
    </citation>
    <scope>NUCLEOTIDE SEQUENCE [LARGE SCALE GENOMIC DNA]</scope>
    <source>
        <strain evidence="56">A125KOH2</strain>
    </source>
</reference>
<comment type="catalytic activity">
    <reaction evidence="24">
        <text>3-oxodecanoyl-[ACP] + NADPH + H(+) = (3R)-hydroxydecanoyl-[ACP] + NADP(+)</text>
        <dbReference type="Rhea" id="RHEA:41856"/>
        <dbReference type="Rhea" id="RHEA-COMP:9637"/>
        <dbReference type="Rhea" id="RHEA-COMP:9638"/>
        <dbReference type="ChEBI" id="CHEBI:15378"/>
        <dbReference type="ChEBI" id="CHEBI:57783"/>
        <dbReference type="ChEBI" id="CHEBI:58349"/>
        <dbReference type="ChEBI" id="CHEBI:78464"/>
        <dbReference type="ChEBI" id="CHEBI:78466"/>
    </reaction>
    <physiologicalReaction direction="left-to-right" evidence="24">
        <dbReference type="Rhea" id="RHEA:41857"/>
    </physiologicalReaction>
</comment>
<comment type="catalytic activity">
    <reaction evidence="30">
        <text>3-oxobutanoyl-[ACP] + NADPH + H(+) = (3R)-hydroxybutanoyl-[ACP] + NADP(+)</text>
        <dbReference type="Rhea" id="RHEA:41804"/>
        <dbReference type="Rhea" id="RHEA-COMP:9625"/>
        <dbReference type="Rhea" id="RHEA-COMP:9626"/>
        <dbReference type="ChEBI" id="CHEBI:15378"/>
        <dbReference type="ChEBI" id="CHEBI:57783"/>
        <dbReference type="ChEBI" id="CHEBI:58349"/>
        <dbReference type="ChEBI" id="CHEBI:78450"/>
        <dbReference type="ChEBI" id="CHEBI:78451"/>
    </reaction>
    <physiologicalReaction direction="left-to-right" evidence="30">
        <dbReference type="Rhea" id="RHEA:41805"/>
    </physiologicalReaction>
</comment>